<protein>
    <submittedName>
        <fullName evidence="1">Uncharacterized protein</fullName>
    </submittedName>
</protein>
<evidence type="ECO:0000313" key="2">
    <source>
        <dbReference type="Proteomes" id="UP000600918"/>
    </source>
</evidence>
<gene>
    <name evidence="1" type="ORF">H0235_008929</name>
</gene>
<sequence>MIPYSACLSFGSRRDARRWVILHDELSPYPPKKRREQRKKKKKKIRLESFREKNCFLTSPRNFEPI</sequence>
<dbReference type="Proteomes" id="UP000600918">
    <property type="component" value="Unassembled WGS sequence"/>
</dbReference>
<name>A0A834P0T3_VESPE</name>
<evidence type="ECO:0000313" key="1">
    <source>
        <dbReference type="EMBL" id="KAF7423646.1"/>
    </source>
</evidence>
<organism evidence="1 2">
    <name type="scientific">Vespula pensylvanica</name>
    <name type="common">Western yellow jacket</name>
    <name type="synonym">Wasp</name>
    <dbReference type="NCBI Taxonomy" id="30213"/>
    <lineage>
        <taxon>Eukaryota</taxon>
        <taxon>Metazoa</taxon>
        <taxon>Ecdysozoa</taxon>
        <taxon>Arthropoda</taxon>
        <taxon>Hexapoda</taxon>
        <taxon>Insecta</taxon>
        <taxon>Pterygota</taxon>
        <taxon>Neoptera</taxon>
        <taxon>Endopterygota</taxon>
        <taxon>Hymenoptera</taxon>
        <taxon>Apocrita</taxon>
        <taxon>Aculeata</taxon>
        <taxon>Vespoidea</taxon>
        <taxon>Vespidae</taxon>
        <taxon>Vespinae</taxon>
        <taxon>Vespula</taxon>
    </lineage>
</organism>
<accession>A0A834P0T3</accession>
<dbReference type="EMBL" id="JACSDY010000007">
    <property type="protein sequence ID" value="KAF7423646.1"/>
    <property type="molecule type" value="Genomic_DNA"/>
</dbReference>
<dbReference type="AlphaFoldDB" id="A0A834P0T3"/>
<comment type="caution">
    <text evidence="1">The sequence shown here is derived from an EMBL/GenBank/DDBJ whole genome shotgun (WGS) entry which is preliminary data.</text>
</comment>
<reference evidence="1" key="1">
    <citation type="journal article" date="2020" name="G3 (Bethesda)">
        <title>High-Quality Assemblies for Three Invasive Social Wasps from the &lt;i&gt;Vespula&lt;/i&gt; Genus.</title>
        <authorList>
            <person name="Harrop T.W.R."/>
            <person name="Guhlin J."/>
            <person name="McLaughlin G.M."/>
            <person name="Permina E."/>
            <person name="Stockwell P."/>
            <person name="Gilligan J."/>
            <person name="Le Lec M.F."/>
            <person name="Gruber M.A.M."/>
            <person name="Quinn O."/>
            <person name="Lovegrove M."/>
            <person name="Duncan E.J."/>
            <person name="Remnant E.J."/>
            <person name="Van Eeckhoven J."/>
            <person name="Graham B."/>
            <person name="Knapp R.A."/>
            <person name="Langford K.W."/>
            <person name="Kronenberg Z."/>
            <person name="Press M.O."/>
            <person name="Eacker S.M."/>
            <person name="Wilson-Rankin E.E."/>
            <person name="Purcell J."/>
            <person name="Lester P.J."/>
            <person name="Dearden P.K."/>
        </authorList>
    </citation>
    <scope>NUCLEOTIDE SEQUENCE</scope>
    <source>
        <strain evidence="1">Volc-1</strain>
    </source>
</reference>
<keyword evidence="2" id="KW-1185">Reference proteome</keyword>
<proteinExistence type="predicted"/>